<dbReference type="InterPro" id="IPR016161">
    <property type="entry name" value="Ald_DH/histidinol_DH"/>
</dbReference>
<feature type="active site" evidence="5">
    <location>
        <position position="95"/>
    </location>
</feature>
<name>A0A7R9MQ89_9ACAR</name>
<dbReference type="Gene3D" id="3.40.605.10">
    <property type="entry name" value="Aldehyde Dehydrogenase, Chain A, domain 1"/>
    <property type="match status" value="1"/>
</dbReference>
<protein>
    <recommendedName>
        <fullName evidence="4">aldehyde dehydrogenase (NAD(+))</fullName>
        <ecNumber evidence="4">1.2.1.3</ecNumber>
    </recommendedName>
</protein>
<dbReference type="PROSITE" id="PS00687">
    <property type="entry name" value="ALDEHYDE_DEHYDR_GLU"/>
    <property type="match status" value="1"/>
</dbReference>
<dbReference type="PANTHER" id="PTHR11699">
    <property type="entry name" value="ALDEHYDE DEHYDROGENASE-RELATED"/>
    <property type="match status" value="1"/>
</dbReference>
<dbReference type="GO" id="GO:0004029">
    <property type="term" value="F:aldehyde dehydrogenase (NAD+) activity"/>
    <property type="evidence" value="ECO:0007669"/>
    <property type="project" value="UniProtKB-EC"/>
</dbReference>
<gene>
    <name evidence="8" type="ORF">ONB1V03_LOCUS20516</name>
</gene>
<dbReference type="OrthoDB" id="6500518at2759"/>
<reference evidence="8" key="1">
    <citation type="submission" date="2020-11" db="EMBL/GenBank/DDBJ databases">
        <authorList>
            <person name="Tran Van P."/>
        </authorList>
    </citation>
    <scope>NUCLEOTIDE SEQUENCE</scope>
</reference>
<dbReference type="AlphaFoldDB" id="A0A7R9MQ89"/>
<feature type="domain" description="Aldehyde dehydrogenase" evidence="7">
    <location>
        <begin position="1"/>
        <end position="211"/>
    </location>
</feature>
<comment type="similarity">
    <text evidence="1 6">Belongs to the aldehyde dehydrogenase family.</text>
</comment>
<keyword evidence="9" id="KW-1185">Reference proteome</keyword>
<dbReference type="SUPFAM" id="SSF53720">
    <property type="entry name" value="ALDH-like"/>
    <property type="match status" value="1"/>
</dbReference>
<evidence type="ECO:0000256" key="2">
    <source>
        <dbReference type="ARBA" id="ARBA00023002"/>
    </source>
</evidence>
<keyword evidence="3" id="KW-0520">NAD</keyword>
<evidence type="ECO:0000256" key="4">
    <source>
        <dbReference type="ARBA" id="ARBA00024226"/>
    </source>
</evidence>
<dbReference type="PROSITE" id="PS00070">
    <property type="entry name" value="ALDEHYDE_DEHYDR_CYS"/>
    <property type="match status" value="1"/>
</dbReference>
<evidence type="ECO:0000256" key="3">
    <source>
        <dbReference type="ARBA" id="ARBA00023027"/>
    </source>
</evidence>
<dbReference type="EC" id="1.2.1.3" evidence="4"/>
<evidence type="ECO:0000256" key="5">
    <source>
        <dbReference type="PROSITE-ProRule" id="PRU10007"/>
    </source>
</evidence>
<sequence>MMSWKIGPALATGNTCVVKPAEQTPLTALYLASLVKEAGFPPGVVNVVPGYGPTAGAALSEHLDVDKVAFTGSTEIGKIIQSAAGKSNTKRVTLEMGGKSPLVIFDDADLEAAVQTAHVGVFLNMGQCCCASSRIFVQESIYDKFVQRSVELAKARVVGDPTDLKTQQGPQIDDVQFNKILGLIDVGRKEGANLLTGGQRWGTQGYFIQPT</sequence>
<accession>A0A7R9MQ89</accession>
<evidence type="ECO:0000256" key="6">
    <source>
        <dbReference type="RuleBase" id="RU003345"/>
    </source>
</evidence>
<dbReference type="Proteomes" id="UP000728032">
    <property type="component" value="Unassembled WGS sequence"/>
</dbReference>
<dbReference type="FunFam" id="3.40.605.10:FF:000029">
    <property type="entry name" value="Aldehyde dehydrogenase, mitochondrial"/>
    <property type="match status" value="1"/>
</dbReference>
<evidence type="ECO:0000313" key="8">
    <source>
        <dbReference type="EMBL" id="CAD7663958.1"/>
    </source>
</evidence>
<evidence type="ECO:0000313" key="9">
    <source>
        <dbReference type="Proteomes" id="UP000728032"/>
    </source>
</evidence>
<organism evidence="8">
    <name type="scientific">Oppiella nova</name>
    <dbReference type="NCBI Taxonomy" id="334625"/>
    <lineage>
        <taxon>Eukaryota</taxon>
        <taxon>Metazoa</taxon>
        <taxon>Ecdysozoa</taxon>
        <taxon>Arthropoda</taxon>
        <taxon>Chelicerata</taxon>
        <taxon>Arachnida</taxon>
        <taxon>Acari</taxon>
        <taxon>Acariformes</taxon>
        <taxon>Sarcoptiformes</taxon>
        <taxon>Oribatida</taxon>
        <taxon>Brachypylina</taxon>
        <taxon>Oppioidea</taxon>
        <taxon>Oppiidae</taxon>
        <taxon>Oppiella</taxon>
    </lineage>
</organism>
<dbReference type="Pfam" id="PF00171">
    <property type="entry name" value="Aldedh"/>
    <property type="match status" value="1"/>
</dbReference>
<dbReference type="InterPro" id="IPR016160">
    <property type="entry name" value="Ald_DH_CS_CYS"/>
</dbReference>
<keyword evidence="2 6" id="KW-0560">Oxidoreductase</keyword>
<dbReference type="Gene3D" id="3.40.309.10">
    <property type="entry name" value="Aldehyde Dehydrogenase, Chain A, domain 2"/>
    <property type="match status" value="1"/>
</dbReference>
<dbReference type="EMBL" id="OC950277">
    <property type="protein sequence ID" value="CAD7663958.1"/>
    <property type="molecule type" value="Genomic_DNA"/>
</dbReference>
<dbReference type="InterPro" id="IPR029510">
    <property type="entry name" value="Ald_DH_CS_GLU"/>
</dbReference>
<dbReference type="FunFam" id="3.40.309.10:FF:000065">
    <property type="entry name" value="Aldehyde dehydrogenase3"/>
    <property type="match status" value="1"/>
</dbReference>
<dbReference type="InterPro" id="IPR015590">
    <property type="entry name" value="Aldehyde_DH_dom"/>
</dbReference>
<evidence type="ECO:0000256" key="1">
    <source>
        <dbReference type="ARBA" id="ARBA00009986"/>
    </source>
</evidence>
<proteinExistence type="inferred from homology"/>
<feature type="non-terminal residue" evidence="8">
    <location>
        <position position="1"/>
    </location>
</feature>
<dbReference type="InterPro" id="IPR016163">
    <property type="entry name" value="Ald_DH_C"/>
</dbReference>
<dbReference type="InterPro" id="IPR016162">
    <property type="entry name" value="Ald_DH_N"/>
</dbReference>
<evidence type="ECO:0000259" key="7">
    <source>
        <dbReference type="Pfam" id="PF00171"/>
    </source>
</evidence>
<dbReference type="EMBL" id="CAJPVJ010035452">
    <property type="protein sequence ID" value="CAG2181095.1"/>
    <property type="molecule type" value="Genomic_DNA"/>
</dbReference>